<reference evidence="4 6" key="2">
    <citation type="submission" date="2018-11" db="EMBL/GenBank/DDBJ databases">
        <authorList>
            <consortium name="Pathogen Informatics"/>
        </authorList>
    </citation>
    <scope>NUCLEOTIDE SEQUENCE [LARGE SCALE GENOMIC DNA]</scope>
</reference>
<protein>
    <submittedName>
        <fullName evidence="7">Lipocalin-like domain-containing protein</fullName>
    </submittedName>
</protein>
<keyword evidence="2" id="KW-0813">Transport</keyword>
<dbReference type="Proteomes" id="UP000038040">
    <property type="component" value="Unplaced"/>
</dbReference>
<evidence type="ECO:0000313" key="4">
    <source>
        <dbReference type="EMBL" id="VDN56988.1"/>
    </source>
</evidence>
<dbReference type="PANTHER" id="PTHR22725">
    <property type="entry name" value="FATTY ACID-BINDING PROTEIN HOMOLOG 1-RELATED-RELATED"/>
    <property type="match status" value="1"/>
</dbReference>
<evidence type="ECO:0000313" key="7">
    <source>
        <dbReference type="WBParaSite" id="DME_0000260101-mRNA-1"/>
    </source>
</evidence>
<proteinExistence type="inferred from homology"/>
<dbReference type="PANTHER" id="PTHR22725:SF9">
    <property type="entry name" value="FATTY ACID-BINDING PROTEIN HOMOLOG 3"/>
    <property type="match status" value="1"/>
</dbReference>
<name>A0A158Q3K8_DRAME</name>
<evidence type="ECO:0000256" key="1">
    <source>
        <dbReference type="ARBA" id="ARBA00008390"/>
    </source>
</evidence>
<reference evidence="7" key="1">
    <citation type="submission" date="2016-04" db="UniProtKB">
        <authorList>
            <consortium name="WormBaseParasite"/>
        </authorList>
    </citation>
    <scope>IDENTIFICATION</scope>
</reference>
<accession>A0A158Q3K8</accession>
<dbReference type="SUPFAM" id="SSF50814">
    <property type="entry name" value="Lipocalins"/>
    <property type="match status" value="1"/>
</dbReference>
<dbReference type="AlphaFoldDB" id="A0A158Q3K8"/>
<organism evidence="5 7">
    <name type="scientific">Dracunculus medinensis</name>
    <name type="common">Guinea worm</name>
    <dbReference type="NCBI Taxonomy" id="318479"/>
    <lineage>
        <taxon>Eukaryota</taxon>
        <taxon>Metazoa</taxon>
        <taxon>Ecdysozoa</taxon>
        <taxon>Nematoda</taxon>
        <taxon>Chromadorea</taxon>
        <taxon>Rhabditida</taxon>
        <taxon>Spirurina</taxon>
        <taxon>Dracunculoidea</taxon>
        <taxon>Dracunculidae</taxon>
        <taxon>Dracunculus</taxon>
    </lineage>
</organism>
<evidence type="ECO:0000256" key="3">
    <source>
        <dbReference type="ARBA" id="ARBA00023121"/>
    </source>
</evidence>
<dbReference type="OrthoDB" id="412780at2759"/>
<evidence type="ECO:0000313" key="5">
    <source>
        <dbReference type="Proteomes" id="UP000038040"/>
    </source>
</evidence>
<dbReference type="InterPro" id="IPR040094">
    <property type="entry name" value="Lbp1-4"/>
</dbReference>
<keyword evidence="3" id="KW-0446">Lipid-binding</keyword>
<sequence>MLCNFIGKEYRQERSENLDEYLSTKGVPWLVRKLISGKMDNGYFKLTKDVEDDYYNIALGTAKGVMNYRFQLNKEIIGKGYDGKNHKIKFYMDNDKFIEEHEHIEGDRVGETNDITEWSFVDTFLIAEAAAVNKDGKKVIWRRYFKAV</sequence>
<dbReference type="EMBL" id="UYYG01001158">
    <property type="protein sequence ID" value="VDN56988.1"/>
    <property type="molecule type" value="Genomic_DNA"/>
</dbReference>
<dbReference type="GO" id="GO:0008289">
    <property type="term" value="F:lipid binding"/>
    <property type="evidence" value="ECO:0007669"/>
    <property type="project" value="UniProtKB-KW"/>
</dbReference>
<gene>
    <name evidence="4" type="ORF">DME_LOCUS6961</name>
</gene>
<evidence type="ECO:0000313" key="6">
    <source>
        <dbReference type="Proteomes" id="UP000274756"/>
    </source>
</evidence>
<dbReference type="Gene3D" id="2.40.128.20">
    <property type="match status" value="1"/>
</dbReference>
<dbReference type="Proteomes" id="UP000274756">
    <property type="component" value="Unassembled WGS sequence"/>
</dbReference>
<dbReference type="InterPro" id="IPR012674">
    <property type="entry name" value="Calycin"/>
</dbReference>
<dbReference type="WBParaSite" id="DME_0000260101-mRNA-1">
    <property type="protein sequence ID" value="DME_0000260101-mRNA-1"/>
    <property type="gene ID" value="DME_0000260101"/>
</dbReference>
<dbReference type="STRING" id="318479.A0A158Q3K8"/>
<evidence type="ECO:0000256" key="2">
    <source>
        <dbReference type="ARBA" id="ARBA00022448"/>
    </source>
</evidence>
<comment type="similarity">
    <text evidence="1">Belongs to the calycin superfamily. Fatty-acid binding protein (FABP) family.</text>
</comment>
<keyword evidence="6" id="KW-1185">Reference proteome</keyword>